<dbReference type="GO" id="GO:0005886">
    <property type="term" value="C:plasma membrane"/>
    <property type="evidence" value="ECO:0007669"/>
    <property type="project" value="TreeGrafter"/>
</dbReference>
<keyword evidence="2" id="KW-0808">Transferase</keyword>
<gene>
    <name evidence="2" type="ORF">EZH22_18785</name>
</gene>
<name>A0A974PKA7_9HYPH</name>
<dbReference type="Gene3D" id="3.40.50.150">
    <property type="entry name" value="Vaccinia Virus protein VP39"/>
    <property type="match status" value="1"/>
</dbReference>
<dbReference type="PANTHER" id="PTHR34009">
    <property type="entry name" value="PROTEIN STAR"/>
    <property type="match status" value="1"/>
</dbReference>
<dbReference type="InterPro" id="IPR006342">
    <property type="entry name" value="FkbM_mtfrase"/>
</dbReference>
<dbReference type="PANTHER" id="PTHR34009:SF2">
    <property type="entry name" value="PROTEIN STAR"/>
    <property type="match status" value="1"/>
</dbReference>
<evidence type="ECO:0000313" key="3">
    <source>
        <dbReference type="Proteomes" id="UP000596427"/>
    </source>
</evidence>
<accession>A0A974PKA7</accession>
<evidence type="ECO:0000313" key="2">
    <source>
        <dbReference type="EMBL" id="QRG05157.1"/>
    </source>
</evidence>
<dbReference type="InterPro" id="IPR053202">
    <property type="entry name" value="EGF_Rcpt_Signaling_Reg"/>
</dbReference>
<keyword evidence="2" id="KW-0489">Methyltransferase</keyword>
<dbReference type="Pfam" id="PF05050">
    <property type="entry name" value="Methyltransf_21"/>
    <property type="match status" value="1"/>
</dbReference>
<dbReference type="NCBIfam" id="TIGR01444">
    <property type="entry name" value="fkbM_fam"/>
    <property type="match status" value="1"/>
</dbReference>
<dbReference type="EMBL" id="CP063362">
    <property type="protein sequence ID" value="QRG05157.1"/>
    <property type="molecule type" value="Genomic_DNA"/>
</dbReference>
<organism evidence="2 3">
    <name type="scientific">Xanthobacter dioxanivorans</name>
    <dbReference type="NCBI Taxonomy" id="2528964"/>
    <lineage>
        <taxon>Bacteria</taxon>
        <taxon>Pseudomonadati</taxon>
        <taxon>Pseudomonadota</taxon>
        <taxon>Alphaproteobacteria</taxon>
        <taxon>Hyphomicrobiales</taxon>
        <taxon>Xanthobacteraceae</taxon>
        <taxon>Xanthobacter</taxon>
    </lineage>
</organism>
<proteinExistence type="predicted"/>
<dbReference type="RefSeq" id="WP_203192023.1">
    <property type="nucleotide sequence ID" value="NZ_CP063362.1"/>
</dbReference>
<sequence length="231" mass="25975">MSMLNGVGQMTDTVTSGHEEQSLVASFFAGKVGYFVEVGAYDPVYQSQTYHLELGGWDGLLIEPLPDLADNLRRSRRAQVRQCACVAPQQAAAGHIALLERRGNSTVRFDPRKVTDELVIDVPASTLDCVLEDAGIERLDYLSVDVEGAEPDVLRGLDLSRYRPKLILVDDLTRFGETTSLLRRGGYRLVRRTGHNAWFVPREERFPLGLDGRLQLAWTYGIGRMLRRIRR</sequence>
<dbReference type="AlphaFoldDB" id="A0A974PKA7"/>
<dbReference type="GO" id="GO:0005737">
    <property type="term" value="C:cytoplasm"/>
    <property type="evidence" value="ECO:0007669"/>
    <property type="project" value="GOC"/>
</dbReference>
<keyword evidence="3" id="KW-1185">Reference proteome</keyword>
<dbReference type="SUPFAM" id="SSF53335">
    <property type="entry name" value="S-adenosyl-L-methionine-dependent methyltransferases"/>
    <property type="match status" value="1"/>
</dbReference>
<dbReference type="Proteomes" id="UP000596427">
    <property type="component" value="Chromosome"/>
</dbReference>
<dbReference type="InterPro" id="IPR029063">
    <property type="entry name" value="SAM-dependent_MTases_sf"/>
</dbReference>
<dbReference type="GO" id="GO:0016197">
    <property type="term" value="P:endosomal transport"/>
    <property type="evidence" value="ECO:0007669"/>
    <property type="project" value="TreeGrafter"/>
</dbReference>
<dbReference type="GO" id="GO:0008168">
    <property type="term" value="F:methyltransferase activity"/>
    <property type="evidence" value="ECO:0007669"/>
    <property type="project" value="UniProtKB-KW"/>
</dbReference>
<feature type="domain" description="Methyltransferase FkbM" evidence="1">
    <location>
        <begin position="37"/>
        <end position="189"/>
    </location>
</feature>
<dbReference type="KEGG" id="xdi:EZH22_18785"/>
<dbReference type="GO" id="GO:0006888">
    <property type="term" value="P:endoplasmic reticulum to Golgi vesicle-mediated transport"/>
    <property type="evidence" value="ECO:0007669"/>
    <property type="project" value="TreeGrafter"/>
</dbReference>
<reference evidence="2 3" key="1">
    <citation type="submission" date="2020-10" db="EMBL/GenBank/DDBJ databases">
        <title>Degradation of 1,4-Dioxane by Xanthobacter sp. YN2, via a Novel Group-2 Soluble Di-Iron Monooxygenase.</title>
        <authorList>
            <person name="Ma F."/>
            <person name="Wang Y."/>
            <person name="Yang J."/>
            <person name="Guo H."/>
            <person name="Su D."/>
            <person name="Yu L."/>
        </authorList>
    </citation>
    <scope>NUCLEOTIDE SEQUENCE [LARGE SCALE GENOMIC DNA]</scope>
    <source>
        <strain evidence="2 3">YN2</strain>
    </source>
</reference>
<dbReference type="GO" id="GO:0032259">
    <property type="term" value="P:methylation"/>
    <property type="evidence" value="ECO:0007669"/>
    <property type="project" value="UniProtKB-KW"/>
</dbReference>
<evidence type="ECO:0000259" key="1">
    <source>
        <dbReference type="Pfam" id="PF05050"/>
    </source>
</evidence>
<protein>
    <submittedName>
        <fullName evidence="2">FkbM family methyltransferase</fullName>
    </submittedName>
</protein>